<accession>A0A167TUV8</accession>
<reference evidence="4 6" key="3">
    <citation type="journal article" date="2023" name="IMA Fungus">
        <title>Comparative genomic study of the Penicillium genus elucidates a diverse pangenome and 15 lateral gene transfer events.</title>
        <authorList>
            <person name="Petersen C."/>
            <person name="Sorensen T."/>
            <person name="Nielsen M.R."/>
            <person name="Sondergaard T.E."/>
            <person name="Sorensen J.L."/>
            <person name="Fitzpatrick D.A."/>
            <person name="Frisvad J.C."/>
            <person name="Nielsen K.L."/>
        </authorList>
    </citation>
    <scope>NUCLEOTIDE SEQUENCE [LARGE SCALE GENOMIC DNA]</scope>
    <source>
        <strain evidence="4 6">IBT 3361</strain>
    </source>
</reference>
<evidence type="ECO:0000256" key="2">
    <source>
        <dbReference type="ARBA" id="ARBA00015560"/>
    </source>
</evidence>
<dbReference type="GO" id="GO:0030246">
    <property type="term" value="F:carbohydrate binding"/>
    <property type="evidence" value="ECO:0007669"/>
    <property type="project" value="UniProtKB-KW"/>
</dbReference>
<keyword evidence="6" id="KW-1185">Reference proteome</keyword>
<dbReference type="EMBL" id="CM002799">
    <property type="protein sequence ID" value="KZN88645.1"/>
    <property type="molecule type" value="Genomic_DNA"/>
</dbReference>
<protein>
    <recommendedName>
        <fullName evidence="2">Fucose-specific lectin</fullName>
    </recommendedName>
</protein>
<sequence length="306" mass="34521">MPSNGAHDIVFRTSIAACNASSHLRVYMQDVMGKIRESRYEDKWSNGTEKNAIASAKLYSPVACTSSDLENIRVYYLSTDNTMKDMAYDKSKGWYEGTLGKKRFMTAPYSKLAACQLKGPDMTLRVYCQMADNTIQEYGVKDNGNWEKMSTLGSAMPGTDIACTVFKTSEPKIRVYYQHMEHGIIEKCYDSKRGWYDGAVKFPKVQPRTSIACTSYMTSSEVVGIRVFYNTSNMMREMVYDGKSWTESQFHADCIPGTQIACVSWMNGARPDVRVYFQAGHEISAITEYVWTQGRWSSGKLALPPA</sequence>
<dbReference type="Proteomes" id="UP000076449">
    <property type="component" value="Chromosome II"/>
</dbReference>
<comment type="similarity">
    <text evidence="1">Belongs to the fungal fucose-specific lectin family.</text>
</comment>
<reference evidence="4" key="2">
    <citation type="submission" date="2022-12" db="EMBL/GenBank/DDBJ databases">
        <authorList>
            <person name="Petersen C."/>
        </authorList>
    </citation>
    <scope>NUCLEOTIDE SEQUENCE</scope>
    <source>
        <strain evidence="4">IBT 3361</strain>
    </source>
</reference>
<dbReference type="PhylomeDB" id="A0A167TUV8"/>
<dbReference type="AlphaFoldDB" id="A0A167TUV8"/>
<dbReference type="OMA" id="VFNIRLY"/>
<proteinExistence type="inferred from homology"/>
<gene>
    <name evidence="5" type="ORF">EN45_072220</name>
    <name evidence="4" type="ORF">N7505_005415</name>
</gene>
<dbReference type="Proteomes" id="UP001220256">
    <property type="component" value="Unassembled WGS sequence"/>
</dbReference>
<reference evidence="5" key="1">
    <citation type="journal article" date="2014" name="Genome Announc.">
        <title>Complete sequencing and chromosome-scale genome assembly of the industrial progenitor strain P2niaD18 from the penicillin producer Penicillium chrysogenum.</title>
        <authorList>
            <person name="Specht T."/>
            <person name="Dahlmann T.A."/>
            <person name="Zadra I."/>
            <person name="Kurnsteiner H."/>
            <person name="Kuck U."/>
        </authorList>
    </citation>
    <scope>NUCLEOTIDE SEQUENCE [LARGE SCALE GENOMIC DNA]</scope>
    <source>
        <strain evidence="5">P2niaD18</strain>
    </source>
</reference>
<name>A0A167TUV8_PENCH</name>
<evidence type="ECO:0000256" key="1">
    <source>
        <dbReference type="ARBA" id="ARBA00009042"/>
    </source>
</evidence>
<evidence type="ECO:0000313" key="6">
    <source>
        <dbReference type="Proteomes" id="UP001220256"/>
    </source>
</evidence>
<evidence type="ECO:0000256" key="3">
    <source>
        <dbReference type="ARBA" id="ARBA00022734"/>
    </source>
</evidence>
<keyword evidence="3 5" id="KW-0430">Lectin</keyword>
<dbReference type="EMBL" id="JAPVEB010000003">
    <property type="protein sequence ID" value="KAJ5269657.1"/>
    <property type="molecule type" value="Genomic_DNA"/>
</dbReference>
<evidence type="ECO:0000313" key="5">
    <source>
        <dbReference type="EMBL" id="KZN88645.1"/>
    </source>
</evidence>
<evidence type="ECO:0000313" key="4">
    <source>
        <dbReference type="EMBL" id="KAJ5269657.1"/>
    </source>
</evidence>
<dbReference type="InterPro" id="IPR012475">
    <property type="entry name" value="Fungal_lectin"/>
</dbReference>
<dbReference type="Gene3D" id="2.120.10.70">
    <property type="entry name" value="Fucose-specific lectin"/>
    <property type="match status" value="1"/>
</dbReference>
<dbReference type="SUPFAM" id="SSF89372">
    <property type="entry name" value="Fucose-specific lectin"/>
    <property type="match status" value="2"/>
</dbReference>
<dbReference type="SMR" id="A0A167TUV8"/>
<organism evidence="5">
    <name type="scientific">Penicillium chrysogenum</name>
    <name type="common">Penicillium notatum</name>
    <dbReference type="NCBI Taxonomy" id="5076"/>
    <lineage>
        <taxon>Eukaryota</taxon>
        <taxon>Fungi</taxon>
        <taxon>Dikarya</taxon>
        <taxon>Ascomycota</taxon>
        <taxon>Pezizomycotina</taxon>
        <taxon>Eurotiomycetes</taxon>
        <taxon>Eurotiomycetidae</taxon>
        <taxon>Eurotiales</taxon>
        <taxon>Aspergillaceae</taxon>
        <taxon>Penicillium</taxon>
        <taxon>Penicillium chrysogenum species complex</taxon>
    </lineage>
</organism>
<dbReference type="Pfam" id="PF07938">
    <property type="entry name" value="Fungal_lectin"/>
    <property type="match status" value="1"/>
</dbReference>